<evidence type="ECO:0000313" key="2">
    <source>
        <dbReference type="EMBL" id="MCW8085800.1"/>
    </source>
</evidence>
<gene>
    <name evidence="2" type="ORF">OF850_09205</name>
</gene>
<feature type="transmembrane region" description="Helical" evidence="1">
    <location>
        <begin position="94"/>
        <end position="123"/>
    </location>
</feature>
<organism evidence="2 3">
    <name type="scientific">Sabulicella glaciei</name>
    <dbReference type="NCBI Taxonomy" id="2984948"/>
    <lineage>
        <taxon>Bacteria</taxon>
        <taxon>Pseudomonadati</taxon>
        <taxon>Pseudomonadota</taxon>
        <taxon>Alphaproteobacteria</taxon>
        <taxon>Acetobacterales</taxon>
        <taxon>Acetobacteraceae</taxon>
        <taxon>Sabulicella</taxon>
    </lineage>
</organism>
<evidence type="ECO:0000313" key="3">
    <source>
        <dbReference type="Proteomes" id="UP001526430"/>
    </source>
</evidence>
<keyword evidence="1" id="KW-1133">Transmembrane helix</keyword>
<sequence>MRQVAAILGGALLLLWPAFLNGYPLLFSDSAAFLAQTVEPLMIWDKPWIYGPFAFLGHWHLTLWGTVLAQGILVSHIVWLLARAAGRAAPLRHLLLCAALALFTTAPWSAAMVMPDILVPVALVSAALLGWHWEGLGRGERLWLALLGSVAAAAHLSNIPMLLTVLALALLLREWRALLRASIPLAGAVLLLLATNAVGHGRFALSPHGSTFLLARLVADGPAARTVEALCPARGWYLCAFAGALPTNSDLFLWNGDSPVNRGPDGQPRFLGGVLLSDEAREIVRETIRREPATLVWQALGNGLRQLRLMRIGDTLGAADVGEGVRQRLVQGFPLSELRAYEAAAQQRDLLLDEARVIVWLHPILVALAAPFAALSALRAWRAGRRREAGLILAVLAGVIGNAFATGALSMPHHRYGARVAWLVPLLALLWAPWLKAAARSR</sequence>
<dbReference type="EMBL" id="JAPFQI010000005">
    <property type="protein sequence ID" value="MCW8085800.1"/>
    <property type="molecule type" value="Genomic_DNA"/>
</dbReference>
<accession>A0ABT3NUG6</accession>
<dbReference type="Proteomes" id="UP001526430">
    <property type="component" value="Unassembled WGS sequence"/>
</dbReference>
<keyword evidence="1" id="KW-0472">Membrane</keyword>
<feature type="transmembrane region" description="Helical" evidence="1">
    <location>
        <begin position="357"/>
        <end position="378"/>
    </location>
</feature>
<keyword evidence="1" id="KW-0812">Transmembrane</keyword>
<keyword evidence="3" id="KW-1185">Reference proteome</keyword>
<reference evidence="2 3" key="1">
    <citation type="submission" date="2022-10" db="EMBL/GenBank/DDBJ databases">
        <title>Roseococcus glaciei nov., sp. nov., isolated from glacier.</title>
        <authorList>
            <person name="Liu Q."/>
            <person name="Xin Y.-H."/>
        </authorList>
    </citation>
    <scope>NUCLEOTIDE SEQUENCE [LARGE SCALE GENOMIC DNA]</scope>
    <source>
        <strain evidence="2 3">MDT2-1-1</strain>
    </source>
</reference>
<feature type="transmembrane region" description="Helical" evidence="1">
    <location>
        <begin position="416"/>
        <end position="435"/>
    </location>
</feature>
<feature type="transmembrane region" description="Helical" evidence="1">
    <location>
        <begin position="178"/>
        <end position="198"/>
    </location>
</feature>
<feature type="transmembrane region" description="Helical" evidence="1">
    <location>
        <begin position="61"/>
        <end position="82"/>
    </location>
</feature>
<comment type="caution">
    <text evidence="2">The sequence shown here is derived from an EMBL/GenBank/DDBJ whole genome shotgun (WGS) entry which is preliminary data.</text>
</comment>
<protein>
    <recommendedName>
        <fullName evidence="4">DUF2723 domain-containing protein</fullName>
    </recommendedName>
</protein>
<feature type="transmembrane region" description="Helical" evidence="1">
    <location>
        <begin position="390"/>
        <end position="410"/>
    </location>
</feature>
<evidence type="ECO:0008006" key="4">
    <source>
        <dbReference type="Google" id="ProtNLM"/>
    </source>
</evidence>
<evidence type="ECO:0000256" key="1">
    <source>
        <dbReference type="SAM" id="Phobius"/>
    </source>
</evidence>
<dbReference type="RefSeq" id="WP_301589752.1">
    <property type="nucleotide sequence ID" value="NZ_JAPFQI010000005.1"/>
</dbReference>
<name>A0ABT3NUG6_9PROT</name>
<proteinExistence type="predicted"/>
<feature type="transmembrane region" description="Helical" evidence="1">
    <location>
        <begin position="143"/>
        <end position="171"/>
    </location>
</feature>